<dbReference type="PATRIC" id="fig|61435.5.peg.555"/>
<feature type="domain" description="DUF1616" evidence="2">
    <location>
        <begin position="28"/>
        <end position="288"/>
    </location>
</feature>
<gene>
    <name evidence="3" type="ORF">DA01_02760</name>
</gene>
<protein>
    <recommendedName>
        <fullName evidence="2">DUF1616 domain-containing protein</fullName>
    </recommendedName>
</protein>
<evidence type="ECO:0000256" key="1">
    <source>
        <dbReference type="SAM" id="Phobius"/>
    </source>
</evidence>
<reference evidence="3 4" key="1">
    <citation type="journal article" date="2015" name="Sci. Rep.">
        <title>A comparative genomics and reductive dehalogenase gene transcription study of two chloroethene-respiring bacteria, Dehalococcoides mccartyi strains MB and 11a.</title>
        <authorList>
            <person name="Low A."/>
            <person name="Shen Z."/>
            <person name="Cheng D."/>
            <person name="Rogers M.J."/>
            <person name="Lee P.K."/>
            <person name="He J."/>
        </authorList>
    </citation>
    <scope>NUCLEOTIDE SEQUENCE [LARGE SCALE GENOMIC DNA]</scope>
    <source>
        <strain evidence="3 4">MB</strain>
    </source>
</reference>
<dbReference type="SUPFAM" id="SSF103473">
    <property type="entry name" value="MFS general substrate transporter"/>
    <property type="match status" value="1"/>
</dbReference>
<proteinExistence type="predicted"/>
<dbReference type="AlphaFoldDB" id="A0A0V8M3N4"/>
<dbReference type="RefSeq" id="WP_058292305.1">
    <property type="nucleotide sequence ID" value="NZ_JGYD01000011.1"/>
</dbReference>
<comment type="caution">
    <text evidence="3">The sequence shown here is derived from an EMBL/GenBank/DDBJ whole genome shotgun (WGS) entry which is preliminary data.</text>
</comment>
<keyword evidence="1" id="KW-1133">Transmembrane helix</keyword>
<feature type="transmembrane region" description="Helical" evidence="1">
    <location>
        <begin position="7"/>
        <end position="27"/>
    </location>
</feature>
<dbReference type="InterPro" id="IPR036259">
    <property type="entry name" value="MFS_trans_sf"/>
</dbReference>
<keyword evidence="1" id="KW-0812">Transmembrane</keyword>
<evidence type="ECO:0000313" key="4">
    <source>
        <dbReference type="Proteomes" id="UP000053577"/>
    </source>
</evidence>
<dbReference type="Pfam" id="PF07760">
    <property type="entry name" value="DUF1616"/>
    <property type="match status" value="1"/>
</dbReference>
<dbReference type="EMBL" id="JGYD01000011">
    <property type="protein sequence ID" value="KSV18362.1"/>
    <property type="molecule type" value="Genomic_DNA"/>
</dbReference>
<feature type="transmembrane region" description="Helical" evidence="1">
    <location>
        <begin position="93"/>
        <end position="111"/>
    </location>
</feature>
<dbReference type="InterPro" id="IPR011674">
    <property type="entry name" value="DUF1616"/>
</dbReference>
<dbReference type="Proteomes" id="UP000053577">
    <property type="component" value="Unassembled WGS sequence"/>
</dbReference>
<evidence type="ECO:0000313" key="3">
    <source>
        <dbReference type="EMBL" id="KSV18362.1"/>
    </source>
</evidence>
<dbReference type="OrthoDB" id="166785at2"/>
<accession>A0A0V8M3N4</accession>
<name>A0A0V8M3N4_9CHLR</name>
<feature type="transmembrane region" description="Helical" evidence="1">
    <location>
        <begin position="65"/>
        <end position="87"/>
    </location>
</feature>
<feature type="transmembrane region" description="Helical" evidence="1">
    <location>
        <begin position="142"/>
        <end position="160"/>
    </location>
</feature>
<evidence type="ECO:0000259" key="2">
    <source>
        <dbReference type="Pfam" id="PF07760"/>
    </source>
</evidence>
<keyword evidence="1" id="KW-0472">Membrane</keyword>
<feature type="transmembrane region" description="Helical" evidence="1">
    <location>
        <begin position="33"/>
        <end position="53"/>
    </location>
</feature>
<sequence>MNFLRRYDFYLLILFIGLGVLAFNGGWVLPLRLLFGLPLVLIVPGYALASVLYPSKLSLSRSSRLMVSLALSLSVSMLAGLVLNYTAGLNQESVFYTLGGFSLVFCLAAIARRQHLPSDEKPGLILVPPDTKKQTPKSTAQVFLNVLLAVCLLGVGGFAVQRLVQAYSPAEFTQFYLLGIDDTAENFPELFILSNGQVSAVKYGNQPAVEADLARLKLVISNSGQSGTLYRVEAFINGQLYIFSLADGGEFDGLVDVAAGAAESLELYFAPPEAGDNQILEIWLYAGEDAVFSQPLKLVFSAA</sequence>
<organism evidence="3 4">
    <name type="scientific">Dehalococcoides mccartyi</name>
    <dbReference type="NCBI Taxonomy" id="61435"/>
    <lineage>
        <taxon>Bacteria</taxon>
        <taxon>Bacillati</taxon>
        <taxon>Chloroflexota</taxon>
        <taxon>Dehalococcoidia</taxon>
        <taxon>Dehalococcoidales</taxon>
        <taxon>Dehalococcoidaceae</taxon>
        <taxon>Dehalococcoides</taxon>
    </lineage>
</organism>